<evidence type="ECO:0000313" key="3">
    <source>
        <dbReference type="Proteomes" id="UP000028007"/>
    </source>
</evidence>
<feature type="transmembrane region" description="Helical" evidence="1">
    <location>
        <begin position="229"/>
        <end position="249"/>
    </location>
</feature>
<feature type="transmembrane region" description="Helical" evidence="1">
    <location>
        <begin position="9"/>
        <end position="29"/>
    </location>
</feature>
<sequence length="306" mass="34930">MIQQKIHQHLWYIAAFVFILAMVGAAVYFNDPEIILPEMAAMAVALWVWQEKSWMQRTEMIFILPSVTALLGFGINFIEIGYLTKLMLVLIAMMILMASLKFTFPPALATGFLPIVTNATHRSFIYAILIASLVLMLVVLAGKRNKDIPRKADWDSKRLWAYFVITLFWMLVAYSTDLAPIIIIPPITVVVFETLGMKMFNLKMALKISAVLCLSITIAVALRNYIENWVLLSTVLFAIMYLLLAFFKIKIPAVYAFPFLIFILPEEKVAYLPIASLIVSVFSFGLILLYHYYYPKLSISKNFKIK</sequence>
<feature type="transmembrane region" description="Helical" evidence="1">
    <location>
        <begin position="162"/>
        <end position="184"/>
    </location>
</feature>
<feature type="transmembrane region" description="Helical" evidence="1">
    <location>
        <begin position="124"/>
        <end position="142"/>
    </location>
</feature>
<dbReference type="AlphaFoldDB" id="A0A081PKA0"/>
<dbReference type="Proteomes" id="UP000028007">
    <property type="component" value="Unassembled WGS sequence"/>
</dbReference>
<evidence type="ECO:0000313" key="2">
    <source>
        <dbReference type="EMBL" id="KEQ31123.1"/>
    </source>
</evidence>
<protein>
    <submittedName>
        <fullName evidence="2">Membrane protein</fullName>
    </submittedName>
</protein>
<dbReference type="eggNOG" id="ENOG50319A5">
    <property type="taxonomic scope" value="Bacteria"/>
</dbReference>
<name>A0A081PKA0_9SPHI</name>
<keyword evidence="1" id="KW-0472">Membrane</keyword>
<keyword evidence="1" id="KW-1133">Transmembrane helix</keyword>
<dbReference type="OrthoDB" id="3193075at2"/>
<keyword evidence="1" id="KW-0812">Transmembrane</keyword>
<feature type="transmembrane region" description="Helical" evidence="1">
    <location>
        <begin position="86"/>
        <end position="104"/>
    </location>
</feature>
<dbReference type="RefSeq" id="WP_037438510.1">
    <property type="nucleotide sequence ID" value="NZ_JNFF01000020.1"/>
</dbReference>
<reference evidence="2 3" key="1">
    <citation type="journal article" date="1992" name="Int. J. Syst. Bacteriol.">
        <title>Sphingobacterium antarcticus sp. nov. a Psychrotrophic Bacterium from the Soils of Schirmacher Oasis, Antarctica.</title>
        <authorList>
            <person name="Shivaji S."/>
            <person name="Ray M.K."/>
            <person name="Rao N.S."/>
            <person name="Saiserr L."/>
            <person name="Jagannadham M.V."/>
            <person name="Kumar G.S."/>
            <person name="Reddy G."/>
            <person name="Bhargava P.M."/>
        </authorList>
    </citation>
    <scope>NUCLEOTIDE SEQUENCE [LARGE SCALE GENOMIC DNA]</scope>
    <source>
        <strain evidence="2 3">4BY</strain>
    </source>
</reference>
<accession>A0A081PKA0</accession>
<dbReference type="EMBL" id="JNFF01000020">
    <property type="protein sequence ID" value="KEQ31123.1"/>
    <property type="molecule type" value="Genomic_DNA"/>
</dbReference>
<keyword evidence="3" id="KW-1185">Reference proteome</keyword>
<evidence type="ECO:0000256" key="1">
    <source>
        <dbReference type="SAM" id="Phobius"/>
    </source>
</evidence>
<proteinExistence type="predicted"/>
<comment type="caution">
    <text evidence="2">The sequence shown here is derived from an EMBL/GenBank/DDBJ whole genome shotgun (WGS) entry which is preliminary data.</text>
</comment>
<feature type="transmembrane region" description="Helical" evidence="1">
    <location>
        <begin position="204"/>
        <end position="222"/>
    </location>
</feature>
<organism evidence="2 3">
    <name type="scientific">Pedobacter antarcticus 4BY</name>
    <dbReference type="NCBI Taxonomy" id="1358423"/>
    <lineage>
        <taxon>Bacteria</taxon>
        <taxon>Pseudomonadati</taxon>
        <taxon>Bacteroidota</taxon>
        <taxon>Sphingobacteriia</taxon>
        <taxon>Sphingobacteriales</taxon>
        <taxon>Sphingobacteriaceae</taxon>
        <taxon>Pedobacter</taxon>
    </lineage>
</organism>
<gene>
    <name evidence="2" type="ORF">N180_08545</name>
</gene>
<feature type="transmembrane region" description="Helical" evidence="1">
    <location>
        <begin position="269"/>
        <end position="294"/>
    </location>
</feature>
<feature type="transmembrane region" description="Helical" evidence="1">
    <location>
        <begin position="60"/>
        <end position="79"/>
    </location>
</feature>